<keyword evidence="14" id="KW-1185">Reference proteome</keyword>
<dbReference type="NCBIfam" id="NF002481">
    <property type="entry name" value="PRK01747.1-2"/>
    <property type="match status" value="1"/>
</dbReference>
<proteinExistence type="inferred from homology"/>
<comment type="similarity">
    <text evidence="10">In the N-terminal section; belongs to the methyltransferase superfamily. tRNA (mnm(5)s(2)U34)-methyltransferase family.</text>
</comment>
<keyword evidence="1 10" id="KW-0963">Cytoplasm</keyword>
<keyword evidence="9 10" id="KW-0511">Multifunctional enzyme</keyword>
<dbReference type="NCBIfam" id="TIGR03197">
    <property type="entry name" value="MnmC_Cterm"/>
    <property type="match status" value="1"/>
</dbReference>
<dbReference type="InterPro" id="IPR006076">
    <property type="entry name" value="FAD-dep_OxRdtase"/>
</dbReference>
<feature type="domain" description="FAD dependent oxidoreductase" evidence="11">
    <location>
        <begin position="298"/>
        <end position="667"/>
    </location>
</feature>
<sequence length="700" mass="77082">MLVAPVTYIPRKLTGNSLQCRHNSVLIFSRANRLSSQQPPQAELSWNPQGLPIATTFDDVYFSKTNGLAETRYVFLAHNQLAERWQSLRENFFTIAETGFGTGLNFLCTWQLWQQHAPATAQLHYISCEQYPLTKQDLLQALALWPELAPYANKLLSQYQILGPGIYRFQFANGKVLLTLLIGDANECLPQLDGSVNAWFLDGFAPAKNPSLWQPSLFQAIANKSTIGTTFSTFTAAGIVRRGLQAVGFTVNKVKGFGSKRDMLCGIKDNTISSVITTKTPWLDRPQPLQTAQAKQALIVGAGLAGASTAEALRLRGFKVTVLDQQAAPAEAASGNPQGVLYAKLSAHQTPLNQLVGQGYRFSLQWLNNIQQRLSQQSFWSACGVIQLAFNDKEAERQQAIINSGLYPESMVQAATSTMLSELAGTEIKYPGLFFPEAGWVSPKHLCTSLLQQPGINFIPQAQIIDIQWQADEQQWCLTDHQQRQWQAPVVIIAGGTLSSQLKASRYLKLAAIRGQTSYFPVNETSQQLRTVICGDGYLAPAVAGQHLVGATFNHHSTTGELTIEDHQLNLHRLQQLAPSCYTACQQQQPTGFQEGRVGFRCTTPDFMPVIGPLVAEQAFIETYGDLRKNARQPFTQPAPYQSGLFVTTGHGSRGLISAPLAGEILACYVTGEPMPVGHELLAALHPSRFLVKDLIQRKR</sequence>
<organism evidence="13 14">
    <name type="scientific">Spartinivicinus poritis</name>
    <dbReference type="NCBI Taxonomy" id="2994640"/>
    <lineage>
        <taxon>Bacteria</taxon>
        <taxon>Pseudomonadati</taxon>
        <taxon>Pseudomonadota</taxon>
        <taxon>Gammaproteobacteria</taxon>
        <taxon>Oceanospirillales</taxon>
        <taxon>Zooshikellaceae</taxon>
        <taxon>Spartinivicinus</taxon>
    </lineage>
</organism>
<dbReference type="PANTHER" id="PTHR13847">
    <property type="entry name" value="SARCOSINE DEHYDROGENASE-RELATED"/>
    <property type="match status" value="1"/>
</dbReference>
<evidence type="ECO:0000256" key="7">
    <source>
        <dbReference type="ARBA" id="ARBA00022827"/>
    </source>
</evidence>
<dbReference type="EC" id="1.5.-.-" evidence="10"/>
<comment type="caution">
    <text evidence="13">The sequence shown here is derived from an EMBL/GenBank/DDBJ whole genome shotgun (WGS) entry which is preliminary data.</text>
</comment>
<dbReference type="InterPro" id="IPR008471">
    <property type="entry name" value="MnmC-like_methylTransf"/>
</dbReference>
<keyword evidence="5 10" id="KW-0949">S-adenosyl-L-methionine</keyword>
<dbReference type="Gene3D" id="3.40.50.150">
    <property type="entry name" value="Vaccinia Virus protein VP39"/>
    <property type="match status" value="1"/>
</dbReference>
<dbReference type="SUPFAM" id="SSF51905">
    <property type="entry name" value="FAD/NAD(P)-binding domain"/>
    <property type="match status" value="1"/>
</dbReference>
<evidence type="ECO:0000256" key="10">
    <source>
        <dbReference type="HAMAP-Rule" id="MF_01102"/>
    </source>
</evidence>
<dbReference type="Pfam" id="PF05430">
    <property type="entry name" value="Methyltransf_30"/>
    <property type="match status" value="1"/>
</dbReference>
<dbReference type="Pfam" id="PF01266">
    <property type="entry name" value="DAO"/>
    <property type="match status" value="1"/>
</dbReference>
<comment type="catalytic activity">
    <reaction evidence="10">
        <text>5-aminomethyl-2-thiouridine(34) in tRNA + S-adenosyl-L-methionine = 5-methylaminomethyl-2-thiouridine(34) in tRNA + S-adenosyl-L-homocysteine + H(+)</text>
        <dbReference type="Rhea" id="RHEA:19569"/>
        <dbReference type="Rhea" id="RHEA-COMP:10195"/>
        <dbReference type="Rhea" id="RHEA-COMP:10197"/>
        <dbReference type="ChEBI" id="CHEBI:15378"/>
        <dbReference type="ChEBI" id="CHEBI:57856"/>
        <dbReference type="ChEBI" id="CHEBI:59789"/>
        <dbReference type="ChEBI" id="CHEBI:74454"/>
        <dbReference type="ChEBI" id="CHEBI:74455"/>
        <dbReference type="EC" id="2.1.1.61"/>
    </reaction>
</comment>
<evidence type="ECO:0000256" key="5">
    <source>
        <dbReference type="ARBA" id="ARBA00022691"/>
    </source>
</evidence>
<keyword evidence="2 10" id="KW-0489">Methyltransferase</keyword>
<dbReference type="EC" id="2.1.1.61" evidence="10"/>
<dbReference type="InterPro" id="IPR029063">
    <property type="entry name" value="SAM-dependent_MTases_sf"/>
</dbReference>
<comment type="subcellular location">
    <subcellularLocation>
        <location evidence="10">Cytoplasm</location>
    </subcellularLocation>
</comment>
<evidence type="ECO:0000256" key="9">
    <source>
        <dbReference type="ARBA" id="ARBA00023268"/>
    </source>
</evidence>
<keyword evidence="4 10" id="KW-0808">Transferase</keyword>
<name>A0ABT5U5T6_9GAMM</name>
<keyword evidence="3 10" id="KW-0285">Flavoprotein</keyword>
<evidence type="ECO:0000256" key="2">
    <source>
        <dbReference type="ARBA" id="ARBA00022603"/>
    </source>
</evidence>
<feature type="region of interest" description="FAD-dependent cmnm(5)s(2)U34 oxidoreductase" evidence="10">
    <location>
        <begin position="300"/>
        <end position="700"/>
    </location>
</feature>
<evidence type="ECO:0000256" key="3">
    <source>
        <dbReference type="ARBA" id="ARBA00022630"/>
    </source>
</evidence>
<feature type="region of interest" description="tRNA (mnm(5)s(2)U34)-methyltransferase" evidence="10">
    <location>
        <begin position="1"/>
        <end position="269"/>
    </location>
</feature>
<dbReference type="SUPFAM" id="SSF54373">
    <property type="entry name" value="FAD-linked reductases, C-terminal domain"/>
    <property type="match status" value="1"/>
</dbReference>
<keyword evidence="6 10" id="KW-0819">tRNA processing</keyword>
<feature type="domain" description="MnmC-like methyltransferase" evidence="12">
    <location>
        <begin position="146"/>
        <end position="268"/>
    </location>
</feature>
<dbReference type="NCBIfam" id="NF033855">
    <property type="entry name" value="tRNA_MNMC2"/>
    <property type="match status" value="1"/>
</dbReference>
<gene>
    <name evidence="10 13" type="primary">mnmC</name>
    <name evidence="13" type="ORF">ORQ98_06170</name>
</gene>
<evidence type="ECO:0000313" key="13">
    <source>
        <dbReference type="EMBL" id="MDE1461550.1"/>
    </source>
</evidence>
<evidence type="ECO:0000256" key="4">
    <source>
        <dbReference type="ARBA" id="ARBA00022679"/>
    </source>
</evidence>
<evidence type="ECO:0000259" key="12">
    <source>
        <dbReference type="Pfam" id="PF05430"/>
    </source>
</evidence>
<accession>A0ABT5U5T6</accession>
<dbReference type="InterPro" id="IPR036188">
    <property type="entry name" value="FAD/NAD-bd_sf"/>
</dbReference>
<evidence type="ECO:0000256" key="6">
    <source>
        <dbReference type="ARBA" id="ARBA00022694"/>
    </source>
</evidence>
<dbReference type="InterPro" id="IPR017610">
    <property type="entry name" value="tRNA_S-uridine_synth_MnmC_C"/>
</dbReference>
<dbReference type="EMBL" id="JAPMOU010000005">
    <property type="protein sequence ID" value="MDE1461550.1"/>
    <property type="molecule type" value="Genomic_DNA"/>
</dbReference>
<comment type="similarity">
    <text evidence="10">In the C-terminal section; belongs to the DAO family.</text>
</comment>
<reference evidence="13 14" key="1">
    <citation type="submission" date="2022-11" db="EMBL/GenBank/DDBJ databases">
        <title>Spartinivicinus poritis sp. nov., isolated from scleractinian coral Porites lutea.</title>
        <authorList>
            <person name="Zhang G."/>
            <person name="Cai L."/>
            <person name="Wei Q."/>
        </authorList>
    </citation>
    <scope>NUCLEOTIDE SEQUENCE [LARGE SCALE GENOMIC DNA]</scope>
    <source>
        <strain evidence="13 14">A2-2</strain>
    </source>
</reference>
<dbReference type="RefSeq" id="WP_274687912.1">
    <property type="nucleotide sequence ID" value="NZ_JAPMOU010000005.1"/>
</dbReference>
<keyword evidence="8 10" id="KW-0560">Oxidoreductase</keyword>
<dbReference type="HAMAP" id="MF_01102">
    <property type="entry name" value="MnmC"/>
    <property type="match status" value="1"/>
</dbReference>
<dbReference type="InterPro" id="IPR047785">
    <property type="entry name" value="tRNA_MNMC2"/>
</dbReference>
<evidence type="ECO:0000259" key="11">
    <source>
        <dbReference type="Pfam" id="PF01266"/>
    </source>
</evidence>
<dbReference type="Proteomes" id="UP001528823">
    <property type="component" value="Unassembled WGS sequence"/>
</dbReference>
<keyword evidence="7 10" id="KW-0274">FAD</keyword>
<evidence type="ECO:0000313" key="14">
    <source>
        <dbReference type="Proteomes" id="UP001528823"/>
    </source>
</evidence>
<protein>
    <recommendedName>
        <fullName evidence="10">tRNA 5-methylaminomethyl-2-thiouridine biosynthesis bifunctional protein MnmC</fullName>
        <shortName evidence="10">tRNA mnm(5)s(2)U biosynthesis bifunctional protein</shortName>
    </recommendedName>
    <domain>
        <recommendedName>
            <fullName evidence="10">tRNA (mnm(5)s(2)U34)-methyltransferase</fullName>
            <ecNumber evidence="10">2.1.1.61</ecNumber>
        </recommendedName>
    </domain>
    <domain>
        <recommendedName>
            <fullName evidence="10">FAD-dependent cmnm(5)s(2)U34 oxidoreductase</fullName>
            <ecNumber evidence="10">1.5.-.-</ecNumber>
        </recommendedName>
    </domain>
</protein>
<dbReference type="InterPro" id="IPR023032">
    <property type="entry name" value="tRNA_MAMT_biosynth_bifunc_MnmC"/>
</dbReference>
<dbReference type="PANTHER" id="PTHR13847:SF283">
    <property type="entry name" value="TRNA 5-METHYLAMINOMETHYL-2-THIOURIDINE BIOSYNTHESIS BIFUNCTIONAL PROTEIN MNMC"/>
    <property type="match status" value="1"/>
</dbReference>
<evidence type="ECO:0000256" key="8">
    <source>
        <dbReference type="ARBA" id="ARBA00023002"/>
    </source>
</evidence>
<dbReference type="Gene3D" id="3.50.50.60">
    <property type="entry name" value="FAD/NAD(P)-binding domain"/>
    <property type="match status" value="1"/>
</dbReference>
<dbReference type="Gene3D" id="3.30.9.10">
    <property type="entry name" value="D-Amino Acid Oxidase, subunit A, domain 2"/>
    <property type="match status" value="1"/>
</dbReference>
<comment type="function">
    <text evidence="10">Catalyzes the last two steps in the biosynthesis of 5-methylaminomethyl-2-thiouridine (mnm(5)s(2)U) at the wobble position (U34) in tRNA. Catalyzes the FAD-dependent demodification of cmnm(5)s(2)U34 to nm(5)s(2)U34, followed by the transfer of a methyl group from S-adenosyl-L-methionine to nm(5)s(2)U34, to form mnm(5)s(2)U34.</text>
</comment>
<evidence type="ECO:0000256" key="1">
    <source>
        <dbReference type="ARBA" id="ARBA00022490"/>
    </source>
</evidence>
<comment type="cofactor">
    <cofactor evidence="10">
        <name>FAD</name>
        <dbReference type="ChEBI" id="CHEBI:57692"/>
    </cofactor>
</comment>